<dbReference type="Pfam" id="PF05598">
    <property type="entry name" value="DUF772"/>
    <property type="match status" value="1"/>
</dbReference>
<keyword evidence="1" id="KW-0175">Coiled coil</keyword>
<feature type="domain" description="Transposase DDE" evidence="3">
    <location>
        <begin position="336"/>
        <end position="455"/>
    </location>
</feature>
<feature type="domain" description="Transposase InsH N-terminal" evidence="2">
    <location>
        <begin position="18"/>
        <end position="110"/>
    </location>
</feature>
<dbReference type="InterPro" id="IPR047629">
    <property type="entry name" value="IS1182_transpos"/>
</dbReference>
<proteinExistence type="predicted"/>
<evidence type="ECO:0000313" key="4">
    <source>
        <dbReference type="EMBL" id="SHG07855.1"/>
    </source>
</evidence>
<dbReference type="EMBL" id="FQUM01000039">
    <property type="protein sequence ID" value="SHG07855.1"/>
    <property type="molecule type" value="Genomic_DNA"/>
</dbReference>
<gene>
    <name evidence="4" type="ORF">SAMN05444274_1391</name>
</gene>
<dbReference type="RefSeq" id="WP_073003682.1">
    <property type="nucleotide sequence ID" value="NZ_FQUM01000039.1"/>
</dbReference>
<feature type="coiled-coil region" evidence="1">
    <location>
        <begin position="160"/>
        <end position="212"/>
    </location>
</feature>
<dbReference type="NCBIfam" id="NF033551">
    <property type="entry name" value="transpos_IS1182"/>
    <property type="match status" value="1"/>
</dbReference>
<evidence type="ECO:0000313" key="5">
    <source>
        <dbReference type="Proteomes" id="UP000184164"/>
    </source>
</evidence>
<dbReference type="Proteomes" id="UP000184164">
    <property type="component" value="Unassembled WGS sequence"/>
</dbReference>
<evidence type="ECO:0000259" key="2">
    <source>
        <dbReference type="Pfam" id="PF05598"/>
    </source>
</evidence>
<evidence type="ECO:0000259" key="3">
    <source>
        <dbReference type="Pfam" id="PF13751"/>
    </source>
</evidence>
<sequence length="521" mass="60379">MKYLQGQNREQTYLFPVSLNDAVDAENEVRLIDVFVNSLNLEDFGFRLDHIDNGRPAYHPSDLLKLYIYGYMNRVRSSRQLEKESKRNIEVMWLLKNLQPDHNTISNFRRDNPKAIKRVFRETVRIAQYFHLIGGTLLAGDSTKLRAQNSKKNNYNQKKIDRHQEYIENKLAEYEKALAENDGDNEEIKKGIKKQNQRKDNYKKLEQELKESGEPQLSTSDPESRHLITRNNITEVAYSAQTTVDAKNNIPIDYKITNTNDAKAMGEMLQRAKTILRSTNFTALYDKGYHTGSEFKIANELGIDVMVAIPTVAANAPNHKYNVENFVFDKEKDCYTCPEGEILTTNGRWHKAKTYRFKRYTTKACKRCKAKPECSAALCGKAIQRSEFQEYVDRNKNQIKENKELYRNRQQIVEHPYGTIKRQWGFNYIITKKGIQRASADFGFTMIAYNLRRLINIVGLKELGRYLVSIFSILCSRFAVFHLFLSQINQILKKTMNNPGIINQPLTGRNQSNITSPAMGF</sequence>
<protein>
    <submittedName>
        <fullName evidence="4">Transposase</fullName>
    </submittedName>
</protein>
<dbReference type="AlphaFoldDB" id="A0A1M5GW72"/>
<dbReference type="Pfam" id="PF13751">
    <property type="entry name" value="DDE_Tnp_1_6"/>
    <property type="match status" value="1"/>
</dbReference>
<organism evidence="4 5">
    <name type="scientific">Mariniphaga anaerophila</name>
    <dbReference type="NCBI Taxonomy" id="1484053"/>
    <lineage>
        <taxon>Bacteria</taxon>
        <taxon>Pseudomonadati</taxon>
        <taxon>Bacteroidota</taxon>
        <taxon>Bacteroidia</taxon>
        <taxon>Marinilabiliales</taxon>
        <taxon>Prolixibacteraceae</taxon>
        <taxon>Mariniphaga</taxon>
    </lineage>
</organism>
<keyword evidence="5" id="KW-1185">Reference proteome</keyword>
<dbReference type="InterPro" id="IPR025668">
    <property type="entry name" value="Tnp_DDE_dom"/>
</dbReference>
<name>A0A1M5GW72_9BACT</name>
<dbReference type="PANTHER" id="PTHR33408">
    <property type="entry name" value="TRANSPOSASE"/>
    <property type="match status" value="1"/>
</dbReference>
<accession>A0A1M5GW72</accession>
<reference evidence="4 5" key="1">
    <citation type="submission" date="2016-11" db="EMBL/GenBank/DDBJ databases">
        <authorList>
            <person name="Jaros S."/>
            <person name="Januszkiewicz K."/>
            <person name="Wedrychowicz H."/>
        </authorList>
    </citation>
    <scope>NUCLEOTIDE SEQUENCE [LARGE SCALE GENOMIC DNA]</scope>
    <source>
        <strain evidence="4 5">DSM 26910</strain>
    </source>
</reference>
<dbReference type="InterPro" id="IPR008490">
    <property type="entry name" value="Transposase_InsH_N"/>
</dbReference>
<evidence type="ECO:0000256" key="1">
    <source>
        <dbReference type="SAM" id="Coils"/>
    </source>
</evidence>